<dbReference type="AlphaFoldDB" id="T0HHZ4"/>
<proteinExistence type="predicted"/>
<dbReference type="RefSeq" id="WP_021225631.1">
    <property type="nucleotide sequence ID" value="NZ_ATDP01000081.1"/>
</dbReference>
<comment type="caution">
    <text evidence="1">The sequence shown here is derived from an EMBL/GenBank/DDBJ whole genome shotgun (WGS) entry which is preliminary data.</text>
</comment>
<accession>T0HHZ4</accession>
<evidence type="ECO:0000313" key="2">
    <source>
        <dbReference type="Proteomes" id="UP000015531"/>
    </source>
</evidence>
<keyword evidence="2" id="KW-1185">Reference proteome</keyword>
<name>T0HHZ4_9SPHN</name>
<evidence type="ECO:0000313" key="1">
    <source>
        <dbReference type="EMBL" id="EQB15936.1"/>
    </source>
</evidence>
<gene>
    <name evidence="1" type="ORF">RLDS_09470</name>
</gene>
<organism evidence="1 2">
    <name type="scientific">Sphingobium lactosutens DS20</name>
    <dbReference type="NCBI Taxonomy" id="1331060"/>
    <lineage>
        <taxon>Bacteria</taxon>
        <taxon>Pseudomonadati</taxon>
        <taxon>Pseudomonadota</taxon>
        <taxon>Alphaproteobacteria</taxon>
        <taxon>Sphingomonadales</taxon>
        <taxon>Sphingomonadaceae</taxon>
        <taxon>Sphingobium</taxon>
    </lineage>
</organism>
<dbReference type="OrthoDB" id="9953791at2"/>
<dbReference type="Proteomes" id="UP000015531">
    <property type="component" value="Unassembled WGS sequence"/>
</dbReference>
<sequence length="179" mass="20933">MNWFPLLDACKRAECAFGSRFEELKQAILTTYRTYDAHANDRLDSECALFILWSIEIGLLNAPTWWFDRHRAERRFANLLRRGLREQGVEFAGRKMEEVYRARFRDALRTIRNIHVEWDTIGYLQPPLTVRTTKLFISYTTDISYPLSSEARADMHHRLHAVLTDGCRACVLSILPPAE</sequence>
<dbReference type="EMBL" id="ATDP01000081">
    <property type="protein sequence ID" value="EQB15936.1"/>
    <property type="molecule type" value="Genomic_DNA"/>
</dbReference>
<reference evidence="1 2" key="1">
    <citation type="journal article" date="2013" name="Genome Announc.">
        <title>Draft Genome Sequence of Sphingobium lactosutens Strain DS20T, Isolated from a Hexachlorocyclohexane Dumpsite.</title>
        <authorList>
            <person name="Kumar R."/>
            <person name="Dwivedi V."/>
            <person name="Negi V."/>
            <person name="Khurana J.P."/>
            <person name="Lal R."/>
        </authorList>
    </citation>
    <scope>NUCLEOTIDE SEQUENCE [LARGE SCALE GENOMIC DNA]</scope>
    <source>
        <strain evidence="1 2">DS20</strain>
    </source>
</reference>
<protein>
    <submittedName>
        <fullName evidence="1">Uncharacterized protein</fullName>
    </submittedName>
</protein>